<proteinExistence type="predicted"/>
<comment type="caution">
    <text evidence="1">The sequence shown here is derived from an EMBL/GenBank/DDBJ whole genome shotgun (WGS) entry which is preliminary data.</text>
</comment>
<dbReference type="Proteomes" id="UP001224392">
    <property type="component" value="Unassembled WGS sequence"/>
</dbReference>
<dbReference type="SUPFAM" id="SSF51182">
    <property type="entry name" value="RmlC-like cupins"/>
    <property type="match status" value="1"/>
</dbReference>
<evidence type="ECO:0000313" key="1">
    <source>
        <dbReference type="EMBL" id="GMG88679.1"/>
    </source>
</evidence>
<sequence length="450" mass="48617">MPELSLQLLDHPNPEACLDSQLTAGGAEPFELAVRFAHEQFYLDPRASIDLLALFWREQAGEGVCFSVVQAAAASALTSKGCRGLAEAMGAPLLRLDGPMPLQPVYVEKPWGREVWFSGIEARGQSLVGTPGATVPLPWVLQALPQRCAAGTPEKINLLKILDPLPEPVFGDLYFEMHEEKQEVYIVTHVAEEAWPDGTGAIRYGFCPQKRAAFDSFADFLAAYRSAVAAYEKCRREIDAILDHKRAAAGIAADAPLDAATTKAWLAEIPEALLVEEADLRAAMDAFTALRPLRVGDVVTVPTHTPHALQHGVRTVEFQTPVYERKILSFAQKVLTQGHWDTDAALGLVAETPLPQPAFEQLPAPESASIERIVDFSDFCVDRIRVSTGGSVDLPACEDYRVGMVVGASMRVNGAIVDAESAFLLPAGSALRVQSDSADAALLLAEPRGQ</sequence>
<keyword evidence="2" id="KW-1185">Reference proteome</keyword>
<organism evidence="1 2">
    <name type="scientific">Biformimicrobium ophioploci</name>
    <dbReference type="NCBI Taxonomy" id="3036711"/>
    <lineage>
        <taxon>Bacteria</taxon>
        <taxon>Pseudomonadati</taxon>
        <taxon>Pseudomonadota</taxon>
        <taxon>Gammaproteobacteria</taxon>
        <taxon>Cellvibrionales</taxon>
        <taxon>Microbulbiferaceae</taxon>
        <taxon>Biformimicrobium</taxon>
    </lineage>
</organism>
<protein>
    <submittedName>
        <fullName evidence="1">Uncharacterized protein</fullName>
    </submittedName>
</protein>
<dbReference type="EMBL" id="BSYJ01000008">
    <property type="protein sequence ID" value="GMG88679.1"/>
    <property type="molecule type" value="Genomic_DNA"/>
</dbReference>
<evidence type="ECO:0000313" key="2">
    <source>
        <dbReference type="Proteomes" id="UP001224392"/>
    </source>
</evidence>
<gene>
    <name evidence="1" type="ORF">MNKW57_30000</name>
</gene>
<dbReference type="InterPro" id="IPR011051">
    <property type="entry name" value="RmlC_Cupin_sf"/>
</dbReference>
<dbReference type="RefSeq" id="WP_285765288.1">
    <property type="nucleotide sequence ID" value="NZ_BSYJ01000008.1"/>
</dbReference>
<accession>A0ABQ6M2U5</accession>
<name>A0ABQ6M2U5_9GAMM</name>
<reference evidence="1 2" key="1">
    <citation type="submission" date="2023-04" db="EMBL/GenBank/DDBJ databases">
        <title>Marinobulbifer ophiurae gen. nov., sp. Nov., isolate from tissue of brittle star Ophioplocus japonicus.</title>
        <authorList>
            <person name="Kawano K."/>
            <person name="Sawayama S."/>
            <person name="Nakagawa S."/>
        </authorList>
    </citation>
    <scope>NUCLEOTIDE SEQUENCE [LARGE SCALE GENOMIC DNA]</scope>
    <source>
        <strain evidence="1 2">NKW57</strain>
    </source>
</reference>